<evidence type="ECO:0000256" key="3">
    <source>
        <dbReference type="ARBA" id="ARBA00015325"/>
    </source>
</evidence>
<reference evidence="19 20" key="1">
    <citation type="journal article" date="2019" name="Int. J. Syst. Evol. Microbiol.">
        <title>The Global Catalogue of Microorganisms (GCM) 10K type strain sequencing project: providing services to taxonomists for standard genome sequencing and annotation.</title>
        <authorList>
            <consortium name="The Broad Institute Genomics Platform"/>
            <consortium name="The Broad Institute Genome Sequencing Center for Infectious Disease"/>
            <person name="Wu L."/>
            <person name="Ma J."/>
        </authorList>
    </citation>
    <scope>NUCLEOTIDE SEQUENCE [LARGE SCALE GENOMIC DNA]</scope>
    <source>
        <strain evidence="19 20">JCM 13004</strain>
    </source>
</reference>
<dbReference type="Proteomes" id="UP001500037">
    <property type="component" value="Unassembled WGS sequence"/>
</dbReference>
<evidence type="ECO:0000256" key="7">
    <source>
        <dbReference type="ARBA" id="ARBA00022927"/>
    </source>
</evidence>
<keyword evidence="10" id="KW-0143">Chaperone</keyword>
<evidence type="ECO:0000256" key="10">
    <source>
        <dbReference type="ARBA" id="ARBA00023186"/>
    </source>
</evidence>
<evidence type="ECO:0000256" key="1">
    <source>
        <dbReference type="ARBA" id="ARBA00004651"/>
    </source>
</evidence>
<dbReference type="EMBL" id="BAAALF010000088">
    <property type="protein sequence ID" value="GAA1249847.1"/>
    <property type="molecule type" value="Genomic_DNA"/>
</dbReference>
<feature type="domain" description="Membrane insertase YidC/Oxa/ALB C-terminal" evidence="18">
    <location>
        <begin position="28"/>
        <end position="222"/>
    </location>
</feature>
<evidence type="ECO:0000256" key="13">
    <source>
        <dbReference type="ARBA" id="ARBA00031538"/>
    </source>
</evidence>
<proteinExistence type="inferred from homology"/>
<evidence type="ECO:0000256" key="15">
    <source>
        <dbReference type="ARBA" id="ARBA00033342"/>
    </source>
</evidence>
<feature type="transmembrane region" description="Helical" evidence="17">
    <location>
        <begin position="20"/>
        <end position="41"/>
    </location>
</feature>
<dbReference type="NCBIfam" id="TIGR03592">
    <property type="entry name" value="yidC_oxa1_cterm"/>
    <property type="match status" value="1"/>
</dbReference>
<keyword evidence="20" id="KW-1185">Reference proteome</keyword>
<dbReference type="RefSeq" id="WP_344443790.1">
    <property type="nucleotide sequence ID" value="NZ_BAAALF010000088.1"/>
</dbReference>
<gene>
    <name evidence="19" type="primary">yidC_1</name>
    <name evidence="19" type="ORF">GCM10009665_45740</name>
</gene>
<dbReference type="PANTHER" id="PTHR12428:SF65">
    <property type="entry name" value="CYTOCHROME C OXIDASE ASSEMBLY PROTEIN COX18, MITOCHONDRIAL"/>
    <property type="match status" value="1"/>
</dbReference>
<keyword evidence="7" id="KW-0653">Protein transport</keyword>
<dbReference type="CDD" id="cd20070">
    <property type="entry name" value="5TM_YidC_Alb3"/>
    <property type="match status" value="1"/>
</dbReference>
<keyword evidence="9 17" id="KW-0472">Membrane</keyword>
<evidence type="ECO:0000256" key="2">
    <source>
        <dbReference type="ARBA" id="ARBA00010527"/>
    </source>
</evidence>
<dbReference type="PANTHER" id="PTHR12428">
    <property type="entry name" value="OXA1"/>
    <property type="match status" value="1"/>
</dbReference>
<dbReference type="Pfam" id="PF02096">
    <property type="entry name" value="60KD_IMP"/>
    <property type="match status" value="1"/>
</dbReference>
<accession>A0ABN1WH86</accession>
<feature type="transmembrane region" description="Helical" evidence="17">
    <location>
        <begin position="145"/>
        <end position="165"/>
    </location>
</feature>
<evidence type="ECO:0000256" key="9">
    <source>
        <dbReference type="ARBA" id="ARBA00023136"/>
    </source>
</evidence>
<keyword evidence="6 16" id="KW-0812">Transmembrane</keyword>
<evidence type="ECO:0000256" key="5">
    <source>
        <dbReference type="ARBA" id="ARBA00022475"/>
    </source>
</evidence>
<comment type="subunit">
    <text evidence="12">Interacts with the Sec translocase complex via SecD. Specifically interacts with transmembrane segments of nascent integral membrane proteins during membrane integration.</text>
</comment>
<organism evidence="19 20">
    <name type="scientific">Kitasatospora nipponensis</name>
    <dbReference type="NCBI Taxonomy" id="258049"/>
    <lineage>
        <taxon>Bacteria</taxon>
        <taxon>Bacillati</taxon>
        <taxon>Actinomycetota</taxon>
        <taxon>Actinomycetes</taxon>
        <taxon>Kitasatosporales</taxon>
        <taxon>Streptomycetaceae</taxon>
        <taxon>Kitasatospora</taxon>
    </lineage>
</organism>
<evidence type="ECO:0000256" key="6">
    <source>
        <dbReference type="ARBA" id="ARBA00022692"/>
    </source>
</evidence>
<comment type="caution">
    <text evidence="19">The sequence shown here is derived from an EMBL/GenBank/DDBJ whole genome shotgun (WGS) entry which is preliminary data.</text>
</comment>
<comment type="similarity">
    <text evidence="2">Belongs to the OXA1/ALB3/YidC family. Type 1 subfamily.</text>
</comment>
<keyword evidence="4" id="KW-0813">Transport</keyword>
<evidence type="ECO:0000256" key="14">
    <source>
        <dbReference type="ARBA" id="ARBA00033245"/>
    </source>
</evidence>
<name>A0ABN1WH86_9ACTN</name>
<dbReference type="InterPro" id="IPR047196">
    <property type="entry name" value="YidC_ALB_C"/>
</dbReference>
<sequence length="245" mass="26081">MSVLSIFDPAVGLAHSAVAAFAQFVPAAAIVLFTVCMRLALHPLARAAARGERSRTRLAPQVAELQRTHKGRPEQLQSALAELYRQEQASPFAGCLPMLVQIPFFSVMYRLFTLPTLHGAPNDLLGHRLFGVPLGTHLGAAHGPAQLAVFGALYAALAAVGYLAFRRARQAAAAAPQQQPGAAFAPYLAFGTVLFAALVPLAAALYLLTTSAWTAAERAWLHRDAPAVPGPARPAVRQRRSQPAR</sequence>
<comment type="function">
    <text evidence="11">Required for the insertion and/or proper folding and/or complex formation of integral membrane proteins into the membrane. Involved in integration of membrane proteins that insert both dependently and independently of the Sec translocase complex, as well as at least some lipoproteins. Aids folding of multispanning membrane proteins.</text>
</comment>
<feature type="transmembrane region" description="Helical" evidence="17">
    <location>
        <begin position="186"/>
        <end position="208"/>
    </location>
</feature>
<evidence type="ECO:0000256" key="16">
    <source>
        <dbReference type="RuleBase" id="RU003945"/>
    </source>
</evidence>
<evidence type="ECO:0000256" key="11">
    <source>
        <dbReference type="ARBA" id="ARBA00025034"/>
    </source>
</evidence>
<dbReference type="InterPro" id="IPR001708">
    <property type="entry name" value="YidC/ALB3/OXA1/COX18"/>
</dbReference>
<keyword evidence="5" id="KW-1003">Cell membrane</keyword>
<evidence type="ECO:0000259" key="18">
    <source>
        <dbReference type="Pfam" id="PF02096"/>
    </source>
</evidence>
<evidence type="ECO:0000313" key="20">
    <source>
        <dbReference type="Proteomes" id="UP001500037"/>
    </source>
</evidence>
<evidence type="ECO:0000256" key="12">
    <source>
        <dbReference type="ARBA" id="ARBA00026028"/>
    </source>
</evidence>
<protein>
    <recommendedName>
        <fullName evidence="3">Membrane protein insertase YidC</fullName>
    </recommendedName>
    <alternativeName>
        <fullName evidence="15">Foldase YidC</fullName>
    </alternativeName>
    <alternativeName>
        <fullName evidence="14">Membrane integrase YidC</fullName>
    </alternativeName>
    <alternativeName>
        <fullName evidence="13">Membrane protein YidC</fullName>
    </alternativeName>
</protein>
<evidence type="ECO:0000256" key="8">
    <source>
        <dbReference type="ARBA" id="ARBA00022989"/>
    </source>
</evidence>
<keyword evidence="8 17" id="KW-1133">Transmembrane helix</keyword>
<comment type="subcellular location">
    <subcellularLocation>
        <location evidence="1">Cell membrane</location>
        <topology evidence="1">Multi-pass membrane protein</topology>
    </subcellularLocation>
    <subcellularLocation>
        <location evidence="16">Membrane</location>
        <topology evidence="16">Multi-pass membrane protein</topology>
    </subcellularLocation>
</comment>
<feature type="transmembrane region" description="Helical" evidence="17">
    <location>
        <begin position="92"/>
        <end position="112"/>
    </location>
</feature>
<evidence type="ECO:0000256" key="4">
    <source>
        <dbReference type="ARBA" id="ARBA00022448"/>
    </source>
</evidence>
<dbReference type="InterPro" id="IPR028055">
    <property type="entry name" value="YidC/Oxa/ALB_C"/>
</dbReference>
<evidence type="ECO:0000313" key="19">
    <source>
        <dbReference type="EMBL" id="GAA1249847.1"/>
    </source>
</evidence>
<evidence type="ECO:0000256" key="17">
    <source>
        <dbReference type="SAM" id="Phobius"/>
    </source>
</evidence>